<reference evidence="5" key="1">
    <citation type="submission" date="2012-06" db="EMBL/GenBank/DDBJ databases">
        <title>The genome sequence of Coniosporium apollinis CBS 100218.</title>
        <authorList>
            <consortium name="The Broad Institute Genome Sequencing Platform"/>
            <person name="Cuomo C."/>
            <person name="Gorbushina A."/>
            <person name="Noack S."/>
            <person name="Walker B."/>
            <person name="Young S.K."/>
            <person name="Zeng Q."/>
            <person name="Gargeya S."/>
            <person name="Fitzgerald M."/>
            <person name="Haas B."/>
            <person name="Abouelleil A."/>
            <person name="Alvarado L."/>
            <person name="Arachchi H.M."/>
            <person name="Berlin A.M."/>
            <person name="Chapman S.B."/>
            <person name="Goldberg J."/>
            <person name="Griggs A."/>
            <person name="Gujja S."/>
            <person name="Hansen M."/>
            <person name="Howarth C."/>
            <person name="Imamovic A."/>
            <person name="Larimer J."/>
            <person name="McCowan C."/>
            <person name="Montmayeur A."/>
            <person name="Murphy C."/>
            <person name="Neiman D."/>
            <person name="Pearson M."/>
            <person name="Priest M."/>
            <person name="Roberts A."/>
            <person name="Saif S."/>
            <person name="Shea T."/>
            <person name="Sisk P."/>
            <person name="Sykes S."/>
            <person name="Wortman J."/>
            <person name="Nusbaum C."/>
            <person name="Birren B."/>
        </authorList>
    </citation>
    <scope>NUCLEOTIDE SEQUENCE [LARGE SCALE GENOMIC DNA]</scope>
    <source>
        <strain evidence="5">CBS 100218</strain>
    </source>
</reference>
<dbReference type="GeneID" id="19903479"/>
<dbReference type="InterPro" id="IPR007219">
    <property type="entry name" value="XnlR_reg_dom"/>
</dbReference>
<dbReference type="PANTHER" id="PTHR46910">
    <property type="entry name" value="TRANSCRIPTION FACTOR PDR1"/>
    <property type="match status" value="1"/>
</dbReference>
<organism evidence="4 5">
    <name type="scientific">Coniosporium apollinis (strain CBS 100218)</name>
    <name type="common">Rock-inhabiting black yeast</name>
    <dbReference type="NCBI Taxonomy" id="1168221"/>
    <lineage>
        <taxon>Eukaryota</taxon>
        <taxon>Fungi</taxon>
        <taxon>Dikarya</taxon>
        <taxon>Ascomycota</taxon>
        <taxon>Pezizomycotina</taxon>
        <taxon>Dothideomycetes</taxon>
        <taxon>Dothideomycetes incertae sedis</taxon>
        <taxon>Coniosporium</taxon>
    </lineage>
</organism>
<dbReference type="PANTHER" id="PTHR46910:SF8">
    <property type="entry name" value="ZN(II)2CYS6 TRANSCRIPTION FACTOR (EUROFUNG)"/>
    <property type="match status" value="1"/>
</dbReference>
<dbReference type="GO" id="GO:0006351">
    <property type="term" value="P:DNA-templated transcription"/>
    <property type="evidence" value="ECO:0007669"/>
    <property type="project" value="InterPro"/>
</dbReference>
<feature type="region of interest" description="Disordered" evidence="2">
    <location>
        <begin position="381"/>
        <end position="400"/>
    </location>
</feature>
<dbReference type="Pfam" id="PF04082">
    <property type="entry name" value="Fungal_trans"/>
    <property type="match status" value="1"/>
</dbReference>
<dbReference type="EMBL" id="JH767584">
    <property type="protein sequence ID" value="EON67051.1"/>
    <property type="molecule type" value="Genomic_DNA"/>
</dbReference>
<dbReference type="STRING" id="1168221.R7YZH0"/>
<dbReference type="RefSeq" id="XP_007782368.1">
    <property type="nucleotide sequence ID" value="XM_007784178.1"/>
</dbReference>
<dbReference type="AlphaFoldDB" id="R7YZH0"/>
<evidence type="ECO:0000256" key="1">
    <source>
        <dbReference type="ARBA" id="ARBA00023242"/>
    </source>
</evidence>
<dbReference type="eggNOG" id="ENOG502SKAD">
    <property type="taxonomic scope" value="Eukaryota"/>
</dbReference>
<evidence type="ECO:0000259" key="3">
    <source>
        <dbReference type="SMART" id="SM00906"/>
    </source>
</evidence>
<dbReference type="GO" id="GO:0008270">
    <property type="term" value="F:zinc ion binding"/>
    <property type="evidence" value="ECO:0007669"/>
    <property type="project" value="InterPro"/>
</dbReference>
<keyword evidence="1" id="KW-0539">Nucleus</keyword>
<name>R7YZH0_CONA1</name>
<protein>
    <recommendedName>
        <fullName evidence="3">Xylanolytic transcriptional activator regulatory domain-containing protein</fullName>
    </recommendedName>
</protein>
<accession>R7YZH0</accession>
<sequence>MYGRAQIVQLGSQHIDERTISAIPGGDIGEHRLAVTGRDRNNRRPISSILGCPWPSRDVVCTLMEEYFDAVHWFSLVIYEPKFRTKFQSIEDGFARPSQKAFLILLSVMLGMAAWYRSQKKTVETDHPGEDWTSWRSKLLENAESHLVELMDQSSITSVQACILLGSYYVYHGRPNLSFALLGATIKTAQAIGLHREVLSEGPDDLEEKKRVWWTIYTWDRFATTTYGRPLGINDKDCNVTMPADVHECPYFKSGSSDRAGSPVCFSTYQRELNELYMIASPMIKTIFGAHSMNSVEQATDNLYSTPVKTITEKLWNWRQRLPHHLVLDLDRESNLDMSSTQRIHRLQALALQLTFDNLIIILHRPFLAQQVNFLSRSYSGQDQARTPSSPQLSSPTYFSASHTDHRVTSQLNSQSPSPEQWWNAAVRTSRVTELPQLAQLATDSHLVAFLAINLFNSAIVMVVMALSDPLSDRAQEAKRTITRIFRLQELLGKRSMLSMQSSVVLRKVVHMLLQREAEAMLAPVTSLQPTSGEHRREPSGASTPGLISVEDTLRLPLDMPADLVNHFPVGQEHISVDRAMRLNESLVSIQRALPIGSHGAQYLNGSGSGEAVQGQSVSQYAQQTGNEAWAYGNYGFNVATGEPGEPSGDESSVDLSGNGLYWFWDTAWGEPHM</sequence>
<feature type="domain" description="Xylanolytic transcriptional activator regulatory" evidence="3">
    <location>
        <begin position="178"/>
        <end position="249"/>
    </location>
</feature>
<keyword evidence="5" id="KW-1185">Reference proteome</keyword>
<dbReference type="CDD" id="cd12148">
    <property type="entry name" value="fungal_TF_MHR"/>
    <property type="match status" value="1"/>
</dbReference>
<dbReference type="HOGENOM" id="CLU_005767_3_1_1"/>
<dbReference type="InterPro" id="IPR050987">
    <property type="entry name" value="AtrR-like"/>
</dbReference>
<gene>
    <name evidence="4" type="ORF">W97_06168</name>
</gene>
<proteinExistence type="predicted"/>
<dbReference type="GO" id="GO:0003677">
    <property type="term" value="F:DNA binding"/>
    <property type="evidence" value="ECO:0007669"/>
    <property type="project" value="InterPro"/>
</dbReference>
<dbReference type="GO" id="GO:0003700">
    <property type="term" value="F:DNA-binding transcription factor activity"/>
    <property type="evidence" value="ECO:0007669"/>
    <property type="project" value="InterPro"/>
</dbReference>
<evidence type="ECO:0000313" key="4">
    <source>
        <dbReference type="EMBL" id="EON67051.1"/>
    </source>
</evidence>
<evidence type="ECO:0000256" key="2">
    <source>
        <dbReference type="SAM" id="MobiDB-lite"/>
    </source>
</evidence>
<dbReference type="SMART" id="SM00906">
    <property type="entry name" value="Fungal_trans"/>
    <property type="match status" value="1"/>
</dbReference>
<feature type="region of interest" description="Disordered" evidence="2">
    <location>
        <begin position="528"/>
        <end position="547"/>
    </location>
</feature>
<dbReference type="OMA" id="GINDKDC"/>
<evidence type="ECO:0000313" key="5">
    <source>
        <dbReference type="Proteomes" id="UP000016924"/>
    </source>
</evidence>
<dbReference type="Proteomes" id="UP000016924">
    <property type="component" value="Unassembled WGS sequence"/>
</dbReference>
<dbReference type="OrthoDB" id="3266505at2759"/>